<reference evidence="6 7" key="1">
    <citation type="journal article" date="2009" name="Stand. Genomic Sci.">
        <title>Complete genome sequence of Jonesia denitrificans type strain (Prevot 55134).</title>
        <authorList>
            <person name="Pukall R."/>
            <person name="Gehrich-Schroter G."/>
            <person name="Lapidus A."/>
            <person name="Nolan M."/>
            <person name="Glavina Del Rio T."/>
            <person name="Lucas S."/>
            <person name="Chen F."/>
            <person name="Tice H."/>
            <person name="Pitluck S."/>
            <person name="Cheng J.F."/>
            <person name="Copeland A."/>
            <person name="Saunders E."/>
            <person name="Brettin T."/>
            <person name="Detter J.C."/>
            <person name="Bruce D."/>
            <person name="Goodwin L."/>
            <person name="Pati A."/>
            <person name="Ivanova N."/>
            <person name="Mavromatis K."/>
            <person name="Ovchinnikova G."/>
            <person name="Chen A."/>
            <person name="Palaniappan K."/>
            <person name="Land M."/>
            <person name="Hauser L."/>
            <person name="Chang Y.J."/>
            <person name="Jeffries C.D."/>
            <person name="Chain P."/>
            <person name="Goker M."/>
            <person name="Bristow J."/>
            <person name="Eisen J.A."/>
            <person name="Markowitz V."/>
            <person name="Hugenholtz P."/>
            <person name="Kyrpides N.C."/>
            <person name="Klenk H.P."/>
            <person name="Han C."/>
        </authorList>
    </citation>
    <scope>NUCLEOTIDE SEQUENCE [LARGE SCALE GENOMIC DNA]</scope>
    <source>
        <strain evidence="7">ATCC 14870 / DSM 20603 / BCRC 15368 / CIP 55.134 / JCM 11481 / NBRC 15587 / NCTC 10816 / Prevot 55134</strain>
    </source>
</reference>
<evidence type="ECO:0000256" key="2">
    <source>
        <dbReference type="ARBA" id="ARBA00022777"/>
    </source>
</evidence>
<dbReference type="GO" id="GO:0046983">
    <property type="term" value="F:protein dimerization activity"/>
    <property type="evidence" value="ECO:0007669"/>
    <property type="project" value="InterPro"/>
</dbReference>
<organism evidence="6 7">
    <name type="scientific">Jonesia denitrificans (strain ATCC 14870 / DSM 20603 / BCRC 15368 / CIP 55.134 / JCM 11481 / NBRC 15587 / NCTC 10816 / Prevot 55134)</name>
    <name type="common">Listeria denitrificans</name>
    <dbReference type="NCBI Taxonomy" id="471856"/>
    <lineage>
        <taxon>Bacteria</taxon>
        <taxon>Bacillati</taxon>
        <taxon>Actinomycetota</taxon>
        <taxon>Actinomycetes</taxon>
        <taxon>Micrococcales</taxon>
        <taxon>Jonesiaceae</taxon>
        <taxon>Jonesia</taxon>
    </lineage>
</organism>
<evidence type="ECO:0000313" key="6">
    <source>
        <dbReference type="EMBL" id="ACV07792.1"/>
    </source>
</evidence>
<dbReference type="Proteomes" id="UP000000628">
    <property type="component" value="Chromosome"/>
</dbReference>
<dbReference type="HOGENOM" id="CLU_000445_20_8_11"/>
<protein>
    <submittedName>
        <fullName evidence="6">Histidine kinase dimerisation and phosphoacceptor region</fullName>
    </submittedName>
</protein>
<keyword evidence="1" id="KW-0808">Transferase</keyword>
<evidence type="ECO:0000256" key="3">
    <source>
        <dbReference type="ARBA" id="ARBA00023012"/>
    </source>
</evidence>
<gene>
    <name evidence="6" type="ordered locus">Jden_0117</name>
</gene>
<feature type="transmembrane region" description="Helical" evidence="4">
    <location>
        <begin position="109"/>
        <end position="129"/>
    </location>
</feature>
<feature type="transmembrane region" description="Helical" evidence="4">
    <location>
        <begin position="68"/>
        <end position="89"/>
    </location>
</feature>
<dbReference type="GO" id="GO:0016020">
    <property type="term" value="C:membrane"/>
    <property type="evidence" value="ECO:0007669"/>
    <property type="project" value="InterPro"/>
</dbReference>
<dbReference type="Pfam" id="PF07730">
    <property type="entry name" value="HisKA_3"/>
    <property type="match status" value="1"/>
</dbReference>
<dbReference type="InterPro" id="IPR036890">
    <property type="entry name" value="HATPase_C_sf"/>
</dbReference>
<dbReference type="KEGG" id="jde:Jden_0117"/>
<dbReference type="InterPro" id="IPR050482">
    <property type="entry name" value="Sensor_HK_TwoCompSys"/>
</dbReference>
<dbReference type="Gene3D" id="1.20.5.1930">
    <property type="match status" value="1"/>
</dbReference>
<evidence type="ECO:0000256" key="1">
    <source>
        <dbReference type="ARBA" id="ARBA00022679"/>
    </source>
</evidence>
<dbReference type="AlphaFoldDB" id="C7R5B4"/>
<proteinExistence type="predicted"/>
<feature type="transmembrane region" description="Helical" evidence="4">
    <location>
        <begin position="136"/>
        <end position="156"/>
    </location>
</feature>
<dbReference type="eggNOG" id="COG4585">
    <property type="taxonomic scope" value="Bacteria"/>
</dbReference>
<dbReference type="Gene3D" id="3.30.565.10">
    <property type="entry name" value="Histidine kinase-like ATPase, C-terminal domain"/>
    <property type="match status" value="1"/>
</dbReference>
<dbReference type="InterPro" id="IPR011712">
    <property type="entry name" value="Sig_transdc_His_kin_sub3_dim/P"/>
</dbReference>
<sequence>MVRERRELALPAIFLVFLIPQVVNVWASHDAWWVRVVGVGLVIGFAVVYMWGFYRFPMPVFGPPERSVWWVFVVLTALTGGLSVLVGPVALATLPFHVAAACYLLRRPVAVVVAMFYVLGVVTVLRGLGVWDELSFIPWLVAGVFAGNFVLSSVFIGDVRTMQVEQELAVTRERERLARDVHDSLGHTLTVVSIKAELASRLVSSQPERAARELVEVRDHVRDALSQVRDVVTGLTHHSIADHVSALRYSMDGAGLDVEVTGSMQGVPQRVVESVGWIVREAGTNVLRHARASRCTIAVTSRDLTITDNGVGIPAHFTGVLTSPVAAGSDTMSANMRGPGPQLPGRHGITSMTQRAADAGLTLTITVPAGGGTTLTVGWDIP</sequence>
<feature type="domain" description="Signal transduction histidine kinase subgroup 3 dimerisation and phosphoacceptor" evidence="5">
    <location>
        <begin position="173"/>
        <end position="237"/>
    </location>
</feature>
<name>C7R5B4_JONDD</name>
<evidence type="ECO:0000256" key="4">
    <source>
        <dbReference type="SAM" id="Phobius"/>
    </source>
</evidence>
<evidence type="ECO:0000313" key="7">
    <source>
        <dbReference type="Proteomes" id="UP000000628"/>
    </source>
</evidence>
<keyword evidence="3" id="KW-0902">Two-component regulatory system</keyword>
<evidence type="ECO:0000259" key="5">
    <source>
        <dbReference type="Pfam" id="PF07730"/>
    </source>
</evidence>
<keyword evidence="2 6" id="KW-0418">Kinase</keyword>
<dbReference type="SUPFAM" id="SSF55874">
    <property type="entry name" value="ATPase domain of HSP90 chaperone/DNA topoisomerase II/histidine kinase"/>
    <property type="match status" value="1"/>
</dbReference>
<keyword evidence="4" id="KW-0472">Membrane</keyword>
<keyword evidence="4" id="KW-0812">Transmembrane</keyword>
<dbReference type="STRING" id="471856.Jden_0117"/>
<accession>C7R5B4</accession>
<dbReference type="PANTHER" id="PTHR24421">
    <property type="entry name" value="NITRATE/NITRITE SENSOR PROTEIN NARX-RELATED"/>
    <property type="match status" value="1"/>
</dbReference>
<keyword evidence="7" id="KW-1185">Reference proteome</keyword>
<dbReference type="GO" id="GO:0000155">
    <property type="term" value="F:phosphorelay sensor kinase activity"/>
    <property type="evidence" value="ECO:0007669"/>
    <property type="project" value="InterPro"/>
</dbReference>
<keyword evidence="4" id="KW-1133">Transmembrane helix</keyword>
<dbReference type="EMBL" id="CP001706">
    <property type="protein sequence ID" value="ACV07792.1"/>
    <property type="molecule type" value="Genomic_DNA"/>
</dbReference>
<dbReference type="PANTHER" id="PTHR24421:SF63">
    <property type="entry name" value="SENSOR HISTIDINE KINASE DESK"/>
    <property type="match status" value="1"/>
</dbReference>
<feature type="transmembrane region" description="Helical" evidence="4">
    <location>
        <begin position="37"/>
        <end position="56"/>
    </location>
</feature>
<dbReference type="CDD" id="cd16917">
    <property type="entry name" value="HATPase_UhpB-NarQ-NarX-like"/>
    <property type="match status" value="1"/>
</dbReference>